<evidence type="ECO:0000256" key="3">
    <source>
        <dbReference type="ARBA" id="ARBA00017059"/>
    </source>
</evidence>
<evidence type="ECO:0000256" key="5">
    <source>
        <dbReference type="ARBA" id="ARBA00022824"/>
    </source>
</evidence>
<keyword evidence="7 9" id="KW-0472">Membrane</keyword>
<name>A0A9P6PXN1_9FUNG</name>
<accession>A0A9P6PXN1</accession>
<evidence type="ECO:0000256" key="2">
    <source>
        <dbReference type="ARBA" id="ARBA00005245"/>
    </source>
</evidence>
<comment type="caution">
    <text evidence="10">The sequence shown here is derived from an EMBL/GenBank/DDBJ whole genome shotgun (WGS) entry which is preliminary data.</text>
</comment>
<feature type="transmembrane region" description="Helical" evidence="9">
    <location>
        <begin position="17"/>
        <end position="36"/>
    </location>
</feature>
<evidence type="ECO:0000256" key="1">
    <source>
        <dbReference type="ARBA" id="ARBA00004477"/>
    </source>
</evidence>
<evidence type="ECO:0000256" key="4">
    <source>
        <dbReference type="ARBA" id="ARBA00022692"/>
    </source>
</evidence>
<evidence type="ECO:0000313" key="11">
    <source>
        <dbReference type="Proteomes" id="UP000726737"/>
    </source>
</evidence>
<comment type="function">
    <text evidence="8">Component of the signal peptidase complex (SPC) which catalyzes the cleavage of N-terminal signal sequences from nascent proteins as they are translocated into the lumen of the endoplasmic reticulum. Dispensable for SPC enzymatic activity.</text>
</comment>
<gene>
    <name evidence="10" type="ORF">BG011_005831</name>
</gene>
<evidence type="ECO:0000256" key="6">
    <source>
        <dbReference type="ARBA" id="ARBA00022989"/>
    </source>
</evidence>
<dbReference type="PANTHER" id="PTHR13202:SF0">
    <property type="entry name" value="SIGNAL PEPTIDASE COMPLEX SUBUNIT 1"/>
    <property type="match status" value="1"/>
</dbReference>
<reference evidence="10" key="1">
    <citation type="journal article" date="2020" name="Fungal Divers.">
        <title>Resolving the Mortierellaceae phylogeny through synthesis of multi-gene phylogenetics and phylogenomics.</title>
        <authorList>
            <person name="Vandepol N."/>
            <person name="Liber J."/>
            <person name="Desiro A."/>
            <person name="Na H."/>
            <person name="Kennedy M."/>
            <person name="Barry K."/>
            <person name="Grigoriev I.V."/>
            <person name="Miller A.N."/>
            <person name="O'Donnell K."/>
            <person name="Stajich J.E."/>
            <person name="Bonito G."/>
        </authorList>
    </citation>
    <scope>NUCLEOTIDE SEQUENCE</scope>
    <source>
        <strain evidence="10">KOD948</strain>
    </source>
</reference>
<dbReference type="OrthoDB" id="263893at2759"/>
<keyword evidence="5" id="KW-0256">Endoplasmic reticulum</keyword>
<evidence type="ECO:0000256" key="8">
    <source>
        <dbReference type="ARBA" id="ARBA00045204"/>
    </source>
</evidence>
<dbReference type="Pfam" id="PF06645">
    <property type="entry name" value="SPC12"/>
    <property type="match status" value="1"/>
</dbReference>
<keyword evidence="6 9" id="KW-1133">Transmembrane helix</keyword>
<dbReference type="AlphaFoldDB" id="A0A9P6PXN1"/>
<dbReference type="PANTHER" id="PTHR13202">
    <property type="entry name" value="MICROSOMAL SIGNAL PEPTIDASE 12 KDA SUBUNIT"/>
    <property type="match status" value="1"/>
</dbReference>
<evidence type="ECO:0000313" key="10">
    <source>
        <dbReference type="EMBL" id="KAG0254283.1"/>
    </source>
</evidence>
<dbReference type="Proteomes" id="UP000726737">
    <property type="component" value="Unassembled WGS sequence"/>
</dbReference>
<keyword evidence="4 9" id="KW-0812">Transmembrane</keyword>
<proteinExistence type="inferred from homology"/>
<feature type="transmembrane region" description="Helical" evidence="9">
    <location>
        <begin position="43"/>
        <end position="64"/>
    </location>
</feature>
<keyword evidence="11" id="KW-1185">Reference proteome</keyword>
<dbReference type="EMBL" id="JAAAJA010000409">
    <property type="protein sequence ID" value="KAG0254283.1"/>
    <property type="molecule type" value="Genomic_DNA"/>
</dbReference>
<comment type="similarity">
    <text evidence="2">Belongs to the SPCS1 family.</text>
</comment>
<evidence type="ECO:0000256" key="7">
    <source>
        <dbReference type="ARBA" id="ARBA00023136"/>
    </source>
</evidence>
<dbReference type="GO" id="GO:0045047">
    <property type="term" value="P:protein targeting to ER"/>
    <property type="evidence" value="ECO:0007669"/>
    <property type="project" value="TreeGrafter"/>
</dbReference>
<protein>
    <recommendedName>
        <fullName evidence="3">Signal peptidase complex subunit 1</fullName>
    </recommendedName>
</protein>
<evidence type="ECO:0000256" key="9">
    <source>
        <dbReference type="SAM" id="Phobius"/>
    </source>
</evidence>
<organism evidence="10 11">
    <name type="scientific">Mortierella polycephala</name>
    <dbReference type="NCBI Taxonomy" id="41804"/>
    <lineage>
        <taxon>Eukaryota</taxon>
        <taxon>Fungi</taxon>
        <taxon>Fungi incertae sedis</taxon>
        <taxon>Mucoromycota</taxon>
        <taxon>Mortierellomycotina</taxon>
        <taxon>Mortierellomycetes</taxon>
        <taxon>Mortierellales</taxon>
        <taxon>Mortierellaceae</taxon>
        <taxon>Mortierella</taxon>
    </lineage>
</organism>
<dbReference type="GO" id="GO:0006465">
    <property type="term" value="P:signal peptide processing"/>
    <property type="evidence" value="ECO:0007669"/>
    <property type="project" value="InterPro"/>
</dbReference>
<dbReference type="InterPro" id="IPR009542">
    <property type="entry name" value="Spc1/SPCS1"/>
</dbReference>
<sequence>MLEYHIDFQGQNLAEQITQGVISIFGVIGFLVGIVFQDIRLSLYIFVAGIALTALLVVPAWPYLNKNPQQWLPSKAKAAKAAALKEQEATKEKIA</sequence>
<dbReference type="GO" id="GO:0005787">
    <property type="term" value="C:signal peptidase complex"/>
    <property type="evidence" value="ECO:0007669"/>
    <property type="project" value="InterPro"/>
</dbReference>
<comment type="subcellular location">
    <subcellularLocation>
        <location evidence="1">Endoplasmic reticulum membrane</location>
        <topology evidence="1">Multi-pass membrane protein</topology>
    </subcellularLocation>
</comment>